<keyword evidence="5 12" id="KW-1133">Transmembrane helix</keyword>
<protein>
    <recommendedName>
        <fullName evidence="12">Heme A synthase</fullName>
        <shortName evidence="12">HAS</shortName>
        <ecNumber evidence="12">1.17.99.9</ecNumber>
    </recommendedName>
    <alternativeName>
        <fullName evidence="12">Cytochrome aa3-controlling protein</fullName>
    </alternativeName>
</protein>
<keyword evidence="6 12" id="KW-0560">Oxidoreductase</keyword>
<reference evidence="13 14" key="1">
    <citation type="submission" date="2016-03" db="EMBL/GenBank/DDBJ databases">
        <title>Genome sequence of Nesiotobacter sp. nov., a moderately halophilic alphaproteobacterium isolated from the Yellow Sea, China.</title>
        <authorList>
            <person name="Zhang G."/>
            <person name="Zhang R."/>
        </authorList>
    </citation>
    <scope>NUCLEOTIDE SEQUENCE [LARGE SCALE GENOMIC DNA]</scope>
    <source>
        <strain evidence="13 14">WB1-6</strain>
    </source>
</reference>
<evidence type="ECO:0000256" key="6">
    <source>
        <dbReference type="ARBA" id="ARBA00023002"/>
    </source>
</evidence>
<feature type="transmembrane region" description="Helical" evidence="12">
    <location>
        <begin position="333"/>
        <end position="354"/>
    </location>
</feature>
<dbReference type="GO" id="GO:0006784">
    <property type="term" value="P:heme A biosynthetic process"/>
    <property type="evidence" value="ECO:0007669"/>
    <property type="project" value="UniProtKB-UniRule"/>
</dbReference>
<dbReference type="InterPro" id="IPR003780">
    <property type="entry name" value="COX15/CtaA_fam"/>
</dbReference>
<comment type="subcellular location">
    <subcellularLocation>
        <location evidence="12">Cell membrane</location>
        <topology evidence="12">Multi-pass membrane protein</topology>
    </subcellularLocation>
    <subcellularLocation>
        <location evidence="2">Membrane</location>
        <topology evidence="2">Multi-pass membrane protein</topology>
    </subcellularLocation>
</comment>
<gene>
    <name evidence="12" type="primary">ctaA</name>
    <name evidence="13" type="ORF">A3843_13510</name>
</gene>
<keyword evidence="12" id="KW-1003">Cell membrane</keyword>
<evidence type="ECO:0000313" key="14">
    <source>
        <dbReference type="Proteomes" id="UP000185783"/>
    </source>
</evidence>
<dbReference type="UniPathway" id="UPA00269">
    <property type="reaction ID" value="UER00713"/>
</dbReference>
<evidence type="ECO:0000313" key="13">
    <source>
        <dbReference type="EMBL" id="OKL43634.1"/>
    </source>
</evidence>
<accession>A0A1U7JG19</accession>
<feature type="transmembrane region" description="Helical" evidence="12">
    <location>
        <begin position="169"/>
        <end position="190"/>
    </location>
</feature>
<comment type="cofactor">
    <cofactor evidence="1 12">
        <name>heme b</name>
        <dbReference type="ChEBI" id="CHEBI:60344"/>
    </cofactor>
</comment>
<dbReference type="GO" id="GO:0005886">
    <property type="term" value="C:plasma membrane"/>
    <property type="evidence" value="ECO:0007669"/>
    <property type="project" value="UniProtKB-SubCell"/>
</dbReference>
<evidence type="ECO:0000256" key="4">
    <source>
        <dbReference type="ARBA" id="ARBA00022723"/>
    </source>
</evidence>
<dbReference type="EC" id="1.17.99.9" evidence="12"/>
<name>A0A1U7JG19_9HYPH</name>
<comment type="subunit">
    <text evidence="12">Interacts with CtaB.</text>
</comment>
<keyword evidence="3 12" id="KW-0812">Transmembrane</keyword>
<dbReference type="AlphaFoldDB" id="A0A1U7JG19"/>
<organism evidence="13 14">
    <name type="scientific">Pseudovibrio exalbescens</name>
    <dbReference type="NCBI Taxonomy" id="197461"/>
    <lineage>
        <taxon>Bacteria</taxon>
        <taxon>Pseudomonadati</taxon>
        <taxon>Pseudomonadota</taxon>
        <taxon>Alphaproteobacteria</taxon>
        <taxon>Hyphomicrobiales</taxon>
        <taxon>Stappiaceae</taxon>
        <taxon>Pseudovibrio</taxon>
    </lineage>
</organism>
<feature type="transmembrane region" description="Helical" evidence="12">
    <location>
        <begin position="211"/>
        <end position="238"/>
    </location>
</feature>
<comment type="function">
    <text evidence="12">Catalyzes the conversion of heme O to heme A by two successive hydroxylations of the methyl group at C8. The first hydroxylation forms heme I, the second hydroxylation results in an unstable dihydroxymethyl group, which spontaneously dehydrates, resulting in the formyl group of heme A.</text>
</comment>
<feature type="transmembrane region" description="Helical" evidence="12">
    <location>
        <begin position="106"/>
        <end position="124"/>
    </location>
</feature>
<comment type="caution">
    <text evidence="13">The sequence shown here is derived from an EMBL/GenBank/DDBJ whole genome shotgun (WGS) entry which is preliminary data.</text>
</comment>
<evidence type="ECO:0000256" key="9">
    <source>
        <dbReference type="ARBA" id="ARBA00023136"/>
    </source>
</evidence>
<evidence type="ECO:0000256" key="10">
    <source>
        <dbReference type="ARBA" id="ARBA00044501"/>
    </source>
</evidence>
<evidence type="ECO:0000256" key="1">
    <source>
        <dbReference type="ARBA" id="ARBA00001970"/>
    </source>
</evidence>
<evidence type="ECO:0000256" key="3">
    <source>
        <dbReference type="ARBA" id="ARBA00022692"/>
    </source>
</evidence>
<feature type="transmembrane region" description="Helical" evidence="12">
    <location>
        <begin position="136"/>
        <end position="154"/>
    </location>
</feature>
<feature type="transmembrane region" description="Helical" evidence="12">
    <location>
        <begin position="276"/>
        <end position="293"/>
    </location>
</feature>
<feature type="transmembrane region" description="Helical" evidence="12">
    <location>
        <begin position="23"/>
        <end position="42"/>
    </location>
</feature>
<evidence type="ECO:0000256" key="11">
    <source>
        <dbReference type="ARBA" id="ARBA00048044"/>
    </source>
</evidence>
<keyword evidence="4 12" id="KW-0479">Metal-binding</keyword>
<dbReference type="Pfam" id="PF02628">
    <property type="entry name" value="COX15-CtaA"/>
    <property type="match status" value="1"/>
</dbReference>
<dbReference type="Proteomes" id="UP000185783">
    <property type="component" value="Unassembled WGS sequence"/>
</dbReference>
<comment type="pathway">
    <text evidence="10 12">Porphyrin-containing compound metabolism; heme A biosynthesis; heme A from heme O: step 1/1.</text>
</comment>
<evidence type="ECO:0000256" key="2">
    <source>
        <dbReference type="ARBA" id="ARBA00004141"/>
    </source>
</evidence>
<comment type="catalytic activity">
    <reaction evidence="11">
        <text>Fe(II)-heme o + 2 A + H2O = Fe(II)-heme a + 2 AH2</text>
        <dbReference type="Rhea" id="RHEA:63388"/>
        <dbReference type="ChEBI" id="CHEBI:13193"/>
        <dbReference type="ChEBI" id="CHEBI:15377"/>
        <dbReference type="ChEBI" id="CHEBI:17499"/>
        <dbReference type="ChEBI" id="CHEBI:60530"/>
        <dbReference type="ChEBI" id="CHEBI:61715"/>
        <dbReference type="EC" id="1.17.99.9"/>
    </reaction>
    <physiologicalReaction direction="left-to-right" evidence="11">
        <dbReference type="Rhea" id="RHEA:63389"/>
    </physiologicalReaction>
</comment>
<dbReference type="GO" id="GO:0046872">
    <property type="term" value="F:metal ion binding"/>
    <property type="evidence" value="ECO:0007669"/>
    <property type="project" value="UniProtKB-KW"/>
</dbReference>
<keyword evidence="14" id="KW-1185">Reference proteome</keyword>
<dbReference type="STRING" id="197461.A3843_13510"/>
<dbReference type="PANTHER" id="PTHR23289:SF2">
    <property type="entry name" value="CYTOCHROME C OXIDASE ASSEMBLY PROTEIN COX15 HOMOLOG"/>
    <property type="match status" value="1"/>
</dbReference>
<feature type="transmembrane region" description="Helical" evidence="12">
    <location>
        <begin position="305"/>
        <end position="327"/>
    </location>
</feature>
<dbReference type="PANTHER" id="PTHR23289">
    <property type="entry name" value="CYTOCHROME C OXIDASE ASSEMBLY PROTEIN COX15"/>
    <property type="match status" value="1"/>
</dbReference>
<dbReference type="GO" id="GO:0120547">
    <property type="term" value="F:heme A synthase activity"/>
    <property type="evidence" value="ECO:0007669"/>
    <property type="project" value="UniProtKB-EC"/>
</dbReference>
<feature type="binding site" description="axial binding residue" evidence="12">
    <location>
        <position position="335"/>
    </location>
    <ligand>
        <name>heme</name>
        <dbReference type="ChEBI" id="CHEBI:30413"/>
    </ligand>
    <ligandPart>
        <name>Fe</name>
        <dbReference type="ChEBI" id="CHEBI:18248"/>
    </ligandPart>
</feature>
<evidence type="ECO:0000256" key="12">
    <source>
        <dbReference type="HAMAP-Rule" id="MF_01665"/>
    </source>
</evidence>
<keyword evidence="8 12" id="KW-0350">Heme biosynthesis</keyword>
<comment type="similarity">
    <text evidence="12">Belongs to the COX15/CtaA family. Type 2 subfamily.</text>
</comment>
<dbReference type="HAMAP" id="MF_01665">
    <property type="entry name" value="HemeA_synth_type2"/>
    <property type="match status" value="1"/>
</dbReference>
<sequence length="371" mass="42098">MVHAAYSHDPAGPLERTRRPVRLWLYFVCFMVLCMVVVGGATRLTESGLSITEWKPIHGVIPPLSEAQWQEELEKYRQIPEYQLINKGMSLEDFQFIYWWEWGHRLLGRAIGVVFFVPMLFFWMRGYLEPWLKPRLVIGFGLGALQGAIGWWMVASGLSERVDVSQYRLAVHLTLACVIFAYLFYIARLLTPTALARDMDTSRGSIGFRGLAWLVLTFVFLQIFLGGLVAGLNAGLAYNTWPLMDGAFVPDGLMVMTPWYLNFFENVLTVQFQHRLVAYFLTALIFYQGYSVLRAPTSAHLRRNAVWLVVAVLVQVGLGIITILSNVELYRALAHQAVAIFVLAFAIEQACLIHKEQARVSLRRVHVPAAA</sequence>
<dbReference type="RefSeq" id="WP_051268971.1">
    <property type="nucleotide sequence ID" value="NZ_LVVZ01000019.1"/>
</dbReference>
<evidence type="ECO:0000256" key="5">
    <source>
        <dbReference type="ARBA" id="ARBA00022989"/>
    </source>
</evidence>
<keyword evidence="7 12" id="KW-0408">Iron</keyword>
<proteinExistence type="inferred from homology"/>
<feature type="binding site" description="axial binding residue" evidence="12">
    <location>
        <position position="274"/>
    </location>
    <ligand>
        <name>heme</name>
        <dbReference type="ChEBI" id="CHEBI:30413"/>
    </ligand>
    <ligandPart>
        <name>Fe</name>
        <dbReference type="ChEBI" id="CHEBI:18248"/>
    </ligandPart>
</feature>
<evidence type="ECO:0000256" key="7">
    <source>
        <dbReference type="ARBA" id="ARBA00023004"/>
    </source>
</evidence>
<keyword evidence="9 12" id="KW-0472">Membrane</keyword>
<dbReference type="InterPro" id="IPR023754">
    <property type="entry name" value="HemeA_Synthase_type2"/>
</dbReference>
<evidence type="ECO:0000256" key="8">
    <source>
        <dbReference type="ARBA" id="ARBA00023133"/>
    </source>
</evidence>
<dbReference type="EMBL" id="LVVZ01000019">
    <property type="protein sequence ID" value="OKL43634.1"/>
    <property type="molecule type" value="Genomic_DNA"/>
</dbReference>